<dbReference type="PROSITE" id="PS51375">
    <property type="entry name" value="PPR"/>
    <property type="match status" value="5"/>
</dbReference>
<keyword evidence="3" id="KW-0175">Coiled coil</keyword>
<evidence type="ECO:0000256" key="2">
    <source>
        <dbReference type="PROSITE-ProRule" id="PRU00708"/>
    </source>
</evidence>
<feature type="repeat" description="PPR" evidence="2">
    <location>
        <begin position="302"/>
        <end position="336"/>
    </location>
</feature>
<keyword evidence="1" id="KW-0677">Repeat</keyword>
<name>A0ABQ7LEK6_BRACM</name>
<comment type="caution">
    <text evidence="6">The sequence shown here is derived from an EMBL/GenBank/DDBJ whole genome shotgun (WGS) entry which is preliminary data.</text>
</comment>
<organism evidence="6 7">
    <name type="scientific">Brassica rapa subsp. trilocularis</name>
    <dbReference type="NCBI Taxonomy" id="1813537"/>
    <lineage>
        <taxon>Eukaryota</taxon>
        <taxon>Viridiplantae</taxon>
        <taxon>Streptophyta</taxon>
        <taxon>Embryophyta</taxon>
        <taxon>Tracheophyta</taxon>
        <taxon>Spermatophyta</taxon>
        <taxon>Magnoliopsida</taxon>
        <taxon>eudicotyledons</taxon>
        <taxon>Gunneridae</taxon>
        <taxon>Pentapetalae</taxon>
        <taxon>rosids</taxon>
        <taxon>malvids</taxon>
        <taxon>Brassicales</taxon>
        <taxon>Brassicaceae</taxon>
        <taxon>Brassiceae</taxon>
        <taxon>Brassica</taxon>
    </lineage>
</organism>
<sequence length="979" mass="108473">MINLTRHRVINLITAGVPLEAVLYTSRHCSSHSPDKFTFPPLLKSCAKLGDATQGRTLHAQIIKTGFFVDCFTSTALVSMYMKVKQTKDALNLLDEMPERSVASVNAAVSGLLENGFAREAFRMFGEARVSGSGTNSVTVASVLSSCDDVEGGMQMHCLAMKSGFETEVYVGTSLVSMYSRCGEWVFAARVFEKVPLKSVVTYNAFISGLMENGVPRLVPSVFNLMRKFSDEEPNAVTFINVVSACASLVHLQYARQIHALVMKKPFRFDTMVGTSLIDMYSKCRCWESAYGVFTEMKGTRNLISWNSVISGMMINGQHEVAVELFEELDSEGLKPDSATWNSLISGFSQLGKVTEAFKFFERMISVVVAPSLKCLTSLLSACSDTWVLKNGKEIHGHVTKAAAERDVFVSTSLMDMYMKCGLSLWARRIFDRFEPKPKDPVFWNVMISGYGKHGECESAIEIFDLLREEKVEPSLATFTAVLSACSHCGDVEKGVQIFSLMQEDYGFKPSTDHIGCMVDLLCRFGRLREAKEVIDQISEPSSSVYSSLLGACRQHLNPVLGEEAAMKLAELEPENPTPFVILSSIYAALERWEDVESIRRVIDEKQLVKLPGRGLLQSTDRVPFGEYWHGHHDLEPIKQMVQRPVYALISLVRGQLQLRDKSFLRTTPFYAKKTDIEQGLTVSYAGERKFQKLTKKKTTLLTMALQSGIGLSRILILAGAGYTGTILVKNGKMSDLLGELQALVKRFERSGEHSDDDSDPMATQMQRLAMEIRQMSSSRQITVVNGGAQGADFTPLIVPAATLGAIGYGYMWYKGISFSDIMCVTKKNMEDAVSNLTKHLATVSEAISNAKKHLSERLKKTDDKLESQKDLLKGVQDNVGLTLEDLAKIGDDFYAMHNMFGGMGGTLDSIEYKQNIANMGLMHLCDSMGGENHNMPDIMMQEKLRLSGKSNTCIVLTNEETSSSEGLKESDKIELIEG</sequence>
<evidence type="ECO:0000313" key="6">
    <source>
        <dbReference type="EMBL" id="KAG5383676.1"/>
    </source>
</evidence>
<feature type="repeat" description="PPR" evidence="2">
    <location>
        <begin position="475"/>
        <end position="510"/>
    </location>
</feature>
<dbReference type="InterPro" id="IPR046848">
    <property type="entry name" value="E_motif"/>
</dbReference>
<accession>A0ABQ7LEK6</accession>
<keyword evidence="7" id="KW-1185">Reference proteome</keyword>
<gene>
    <name evidence="6" type="primary">A09p028280.1_BraROA</name>
    <name evidence="6" type="ORF">IGI04_035146</name>
</gene>
<feature type="repeat" description="PPR" evidence="2">
    <location>
        <begin position="337"/>
        <end position="371"/>
    </location>
</feature>
<dbReference type="EMBL" id="JADBGQ010000008">
    <property type="protein sequence ID" value="KAG5383676.1"/>
    <property type="molecule type" value="Genomic_DNA"/>
</dbReference>
<dbReference type="Pfam" id="PF20431">
    <property type="entry name" value="E_motif"/>
    <property type="match status" value="1"/>
</dbReference>
<feature type="region of interest" description="Disordered" evidence="4">
    <location>
        <begin position="960"/>
        <end position="979"/>
    </location>
</feature>
<evidence type="ECO:0000256" key="1">
    <source>
        <dbReference type="ARBA" id="ARBA00022737"/>
    </source>
</evidence>
<protein>
    <recommendedName>
        <fullName evidence="5">DUF1664 domain-containing protein</fullName>
    </recommendedName>
</protein>
<proteinExistence type="predicted"/>
<dbReference type="NCBIfam" id="TIGR00756">
    <property type="entry name" value="PPR"/>
    <property type="match status" value="5"/>
</dbReference>
<feature type="repeat" description="PPR" evidence="2">
    <location>
        <begin position="440"/>
        <end position="474"/>
    </location>
</feature>
<dbReference type="InterPro" id="IPR011990">
    <property type="entry name" value="TPR-like_helical_dom_sf"/>
</dbReference>
<dbReference type="InterPro" id="IPR002885">
    <property type="entry name" value="PPR_rpt"/>
</dbReference>
<dbReference type="Proteomes" id="UP000823674">
    <property type="component" value="Chromosome A09"/>
</dbReference>
<reference evidence="6 7" key="1">
    <citation type="submission" date="2021-03" db="EMBL/GenBank/DDBJ databases">
        <authorList>
            <person name="King G.J."/>
            <person name="Bancroft I."/>
            <person name="Baten A."/>
            <person name="Bloomfield J."/>
            <person name="Borpatragohain P."/>
            <person name="He Z."/>
            <person name="Irish N."/>
            <person name="Irwin J."/>
            <person name="Liu K."/>
            <person name="Mauleon R.P."/>
            <person name="Moore J."/>
            <person name="Morris R."/>
            <person name="Ostergaard L."/>
            <person name="Wang B."/>
            <person name="Wells R."/>
        </authorList>
    </citation>
    <scope>NUCLEOTIDE SEQUENCE [LARGE SCALE GENOMIC DNA]</scope>
    <source>
        <strain evidence="6">R-o-18</strain>
        <tissue evidence="6">Leaf</tissue>
    </source>
</reference>
<dbReference type="PANTHER" id="PTHR47926">
    <property type="entry name" value="PENTATRICOPEPTIDE REPEAT-CONTAINING PROTEIN"/>
    <property type="match status" value="1"/>
</dbReference>
<dbReference type="Pfam" id="PF13041">
    <property type="entry name" value="PPR_2"/>
    <property type="match status" value="2"/>
</dbReference>
<dbReference type="PANTHER" id="PTHR47926:SF424">
    <property type="entry name" value="PENTACOTRIPEPTIDE-REPEAT REGION OF PRORP DOMAIN-CONTAINING PROTEIN"/>
    <property type="match status" value="1"/>
</dbReference>
<dbReference type="Pfam" id="PF07889">
    <property type="entry name" value="DUF1664"/>
    <property type="match status" value="1"/>
</dbReference>
<feature type="coiled-coil region" evidence="3">
    <location>
        <begin position="852"/>
        <end position="879"/>
    </location>
</feature>
<feature type="repeat" description="PPR" evidence="2">
    <location>
        <begin position="70"/>
        <end position="104"/>
    </location>
</feature>
<dbReference type="InterPro" id="IPR046960">
    <property type="entry name" value="PPR_At4g14850-like_plant"/>
</dbReference>
<evidence type="ECO:0000256" key="3">
    <source>
        <dbReference type="SAM" id="Coils"/>
    </source>
</evidence>
<feature type="domain" description="DUF1664" evidence="5">
    <location>
        <begin position="795"/>
        <end position="915"/>
    </location>
</feature>
<dbReference type="Pfam" id="PF01535">
    <property type="entry name" value="PPR"/>
    <property type="match status" value="4"/>
</dbReference>
<dbReference type="Gene3D" id="1.25.40.10">
    <property type="entry name" value="Tetratricopeptide repeat domain"/>
    <property type="match status" value="5"/>
</dbReference>
<evidence type="ECO:0000313" key="7">
    <source>
        <dbReference type="Proteomes" id="UP000823674"/>
    </source>
</evidence>
<dbReference type="InterPro" id="IPR012458">
    <property type="entry name" value="DUF1664"/>
</dbReference>
<evidence type="ECO:0000259" key="5">
    <source>
        <dbReference type="Pfam" id="PF07889"/>
    </source>
</evidence>
<evidence type="ECO:0000256" key="4">
    <source>
        <dbReference type="SAM" id="MobiDB-lite"/>
    </source>
</evidence>
<feature type="compositionally biased region" description="Basic and acidic residues" evidence="4">
    <location>
        <begin position="967"/>
        <end position="979"/>
    </location>
</feature>